<dbReference type="InterPro" id="IPR051791">
    <property type="entry name" value="Pra-immunoreactive"/>
</dbReference>
<dbReference type="Proteomes" id="UP001152755">
    <property type="component" value="Unassembled WGS sequence"/>
</dbReference>
<evidence type="ECO:0000313" key="8">
    <source>
        <dbReference type="EMBL" id="MDG3014381.1"/>
    </source>
</evidence>
<keyword evidence="4 6" id="KW-1133">Transmembrane helix</keyword>
<evidence type="ECO:0000256" key="4">
    <source>
        <dbReference type="ARBA" id="ARBA00022989"/>
    </source>
</evidence>
<evidence type="ECO:0000256" key="5">
    <source>
        <dbReference type="ARBA" id="ARBA00023136"/>
    </source>
</evidence>
<accession>A0A9X4LZA6</accession>
<evidence type="ECO:0000256" key="1">
    <source>
        <dbReference type="ARBA" id="ARBA00004651"/>
    </source>
</evidence>
<organism evidence="8 9">
    <name type="scientific">Speluncibacter jeojiensis</name>
    <dbReference type="NCBI Taxonomy" id="2710754"/>
    <lineage>
        <taxon>Bacteria</taxon>
        <taxon>Bacillati</taxon>
        <taxon>Actinomycetota</taxon>
        <taxon>Actinomycetes</taxon>
        <taxon>Mycobacteriales</taxon>
        <taxon>Speluncibacteraceae</taxon>
        <taxon>Speluncibacter</taxon>
    </lineage>
</organism>
<name>A0A9X4LZA6_9ACTN</name>
<reference evidence="8" key="1">
    <citation type="submission" date="2022-08" db="EMBL/GenBank/DDBJ databases">
        <title>Genome analysis of Corynebacteriales strain.</title>
        <authorList>
            <person name="Lee S.D."/>
        </authorList>
    </citation>
    <scope>NUCLEOTIDE SEQUENCE</scope>
    <source>
        <strain evidence="8">D3-21</strain>
    </source>
</reference>
<feature type="transmembrane region" description="Helical" evidence="6">
    <location>
        <begin position="54"/>
        <end position="81"/>
    </location>
</feature>
<dbReference type="GO" id="GO:0005886">
    <property type="term" value="C:plasma membrane"/>
    <property type="evidence" value="ECO:0007669"/>
    <property type="project" value="UniProtKB-SubCell"/>
</dbReference>
<dbReference type="EMBL" id="JANRHA010000004">
    <property type="protein sequence ID" value="MDG3014381.1"/>
    <property type="molecule type" value="Genomic_DNA"/>
</dbReference>
<proteinExistence type="predicted"/>
<evidence type="ECO:0000313" key="9">
    <source>
        <dbReference type="Proteomes" id="UP001152755"/>
    </source>
</evidence>
<feature type="domain" description="RDD" evidence="7">
    <location>
        <begin position="8"/>
        <end position="132"/>
    </location>
</feature>
<dbReference type="RefSeq" id="WP_277831304.1">
    <property type="nucleotide sequence ID" value="NZ_JAAIVF010000001.1"/>
</dbReference>
<feature type="transmembrane region" description="Helical" evidence="6">
    <location>
        <begin position="21"/>
        <end position="42"/>
    </location>
</feature>
<gene>
    <name evidence="8" type="ORF">NVS88_07400</name>
</gene>
<sequence length="150" mass="16284">MAREPRPAGIVTRGLCAVVDLCVVLAFLGAIYLGLMLVRLLYSPTGFRLPAPEVWLSAGATVVVSILYLTVCWATTGRTIGAVAMGLRVITTSHRLVRWPQAALRAAACVLFAVGLLWAAVDPHRRSLQDIVLRTAVVYDWREDAELVEG</sequence>
<comment type="caution">
    <text evidence="8">The sequence shown here is derived from an EMBL/GenBank/DDBJ whole genome shotgun (WGS) entry which is preliminary data.</text>
</comment>
<dbReference type="InterPro" id="IPR010432">
    <property type="entry name" value="RDD"/>
</dbReference>
<evidence type="ECO:0000256" key="6">
    <source>
        <dbReference type="SAM" id="Phobius"/>
    </source>
</evidence>
<dbReference type="AlphaFoldDB" id="A0A9X4LZA6"/>
<evidence type="ECO:0000256" key="2">
    <source>
        <dbReference type="ARBA" id="ARBA00022475"/>
    </source>
</evidence>
<feature type="transmembrane region" description="Helical" evidence="6">
    <location>
        <begin position="102"/>
        <end position="121"/>
    </location>
</feature>
<protein>
    <submittedName>
        <fullName evidence="8">RDD family protein</fullName>
    </submittedName>
</protein>
<evidence type="ECO:0000256" key="3">
    <source>
        <dbReference type="ARBA" id="ARBA00022692"/>
    </source>
</evidence>
<evidence type="ECO:0000259" key="7">
    <source>
        <dbReference type="Pfam" id="PF06271"/>
    </source>
</evidence>
<comment type="subcellular location">
    <subcellularLocation>
        <location evidence="1">Cell membrane</location>
        <topology evidence="1">Multi-pass membrane protein</topology>
    </subcellularLocation>
</comment>
<keyword evidence="5 6" id="KW-0472">Membrane</keyword>
<dbReference type="Pfam" id="PF06271">
    <property type="entry name" value="RDD"/>
    <property type="match status" value="1"/>
</dbReference>
<dbReference type="PANTHER" id="PTHR36115">
    <property type="entry name" value="PROLINE-RICH ANTIGEN HOMOLOG-RELATED"/>
    <property type="match status" value="1"/>
</dbReference>
<keyword evidence="3 6" id="KW-0812">Transmembrane</keyword>
<keyword evidence="9" id="KW-1185">Reference proteome</keyword>
<keyword evidence="2" id="KW-1003">Cell membrane</keyword>